<organism evidence="1">
    <name type="scientific">Arundo donax</name>
    <name type="common">Giant reed</name>
    <name type="synonym">Donax arundinaceus</name>
    <dbReference type="NCBI Taxonomy" id="35708"/>
    <lineage>
        <taxon>Eukaryota</taxon>
        <taxon>Viridiplantae</taxon>
        <taxon>Streptophyta</taxon>
        <taxon>Embryophyta</taxon>
        <taxon>Tracheophyta</taxon>
        <taxon>Spermatophyta</taxon>
        <taxon>Magnoliopsida</taxon>
        <taxon>Liliopsida</taxon>
        <taxon>Poales</taxon>
        <taxon>Poaceae</taxon>
        <taxon>PACMAD clade</taxon>
        <taxon>Arundinoideae</taxon>
        <taxon>Arundineae</taxon>
        <taxon>Arundo</taxon>
    </lineage>
</organism>
<evidence type="ECO:0000313" key="1">
    <source>
        <dbReference type="EMBL" id="JAD40887.1"/>
    </source>
</evidence>
<sequence length="33" mass="3848">MVLSSGLTSSWVVQWWTYKLHAGIQVLRPRLSF</sequence>
<reference evidence="1" key="1">
    <citation type="submission" date="2014-09" db="EMBL/GenBank/DDBJ databases">
        <authorList>
            <person name="Magalhaes I.L.F."/>
            <person name="Oliveira U."/>
            <person name="Santos F.R."/>
            <person name="Vidigal T.H.D.A."/>
            <person name="Brescovit A.D."/>
            <person name="Santos A.J."/>
        </authorList>
    </citation>
    <scope>NUCLEOTIDE SEQUENCE</scope>
    <source>
        <tissue evidence="1">Shoot tissue taken approximately 20 cm above the soil surface</tissue>
    </source>
</reference>
<accession>A0A0A9A1G7</accession>
<protein>
    <submittedName>
        <fullName evidence="1">Uncharacterized protein</fullName>
    </submittedName>
</protein>
<name>A0A0A9A1G7_ARUDO</name>
<dbReference type="EMBL" id="GBRH01257008">
    <property type="protein sequence ID" value="JAD40887.1"/>
    <property type="molecule type" value="Transcribed_RNA"/>
</dbReference>
<dbReference type="AlphaFoldDB" id="A0A0A9A1G7"/>
<proteinExistence type="predicted"/>
<reference evidence="1" key="2">
    <citation type="journal article" date="2015" name="Data Brief">
        <title>Shoot transcriptome of the giant reed, Arundo donax.</title>
        <authorList>
            <person name="Barrero R.A."/>
            <person name="Guerrero F.D."/>
            <person name="Moolhuijzen P."/>
            <person name="Goolsby J.A."/>
            <person name="Tidwell J."/>
            <person name="Bellgard S.E."/>
            <person name="Bellgard M.I."/>
        </authorList>
    </citation>
    <scope>NUCLEOTIDE SEQUENCE</scope>
    <source>
        <tissue evidence="1">Shoot tissue taken approximately 20 cm above the soil surface</tissue>
    </source>
</reference>